<dbReference type="PANTHER" id="PTHR11360:SF251">
    <property type="entry name" value="MAJOR FACILITATOR SUPERFAMILY (MFS) PROFILE DOMAIN-CONTAINING PROTEIN"/>
    <property type="match status" value="1"/>
</dbReference>
<keyword evidence="6" id="KW-1185">Reference proteome</keyword>
<dbReference type="GO" id="GO:0022857">
    <property type="term" value="F:transmembrane transporter activity"/>
    <property type="evidence" value="ECO:0000318"/>
    <property type="project" value="GO_Central"/>
</dbReference>
<dbReference type="Gene3D" id="1.20.1250.20">
    <property type="entry name" value="MFS general substrate transporter like domains"/>
    <property type="match status" value="2"/>
</dbReference>
<dbReference type="PANTHER" id="PTHR11360">
    <property type="entry name" value="MONOCARBOXYLATE TRANSPORTER"/>
    <property type="match status" value="1"/>
</dbReference>
<evidence type="ECO:0000256" key="3">
    <source>
        <dbReference type="SAM" id="Phobius"/>
    </source>
</evidence>
<name>A7RJ57_NEMVE</name>
<dbReference type="PROSITE" id="PS50850">
    <property type="entry name" value="MFS"/>
    <property type="match status" value="1"/>
</dbReference>
<evidence type="ECO:0000256" key="1">
    <source>
        <dbReference type="ARBA" id="ARBA00004141"/>
    </source>
</evidence>
<feature type="region of interest" description="Disordered" evidence="2">
    <location>
        <begin position="445"/>
        <end position="467"/>
    </location>
</feature>
<dbReference type="OMA" id="RYHITTC"/>
<dbReference type="InterPro" id="IPR020846">
    <property type="entry name" value="MFS_dom"/>
</dbReference>
<keyword evidence="3" id="KW-0812">Transmembrane</keyword>
<proteinExistence type="predicted"/>
<dbReference type="PhylomeDB" id="A7RJ57"/>
<dbReference type="InParanoid" id="A7RJ57"/>
<reference evidence="5 6" key="1">
    <citation type="journal article" date="2007" name="Science">
        <title>Sea anemone genome reveals ancestral eumetazoan gene repertoire and genomic organization.</title>
        <authorList>
            <person name="Putnam N.H."/>
            <person name="Srivastava M."/>
            <person name="Hellsten U."/>
            <person name="Dirks B."/>
            <person name="Chapman J."/>
            <person name="Salamov A."/>
            <person name="Terry A."/>
            <person name="Shapiro H."/>
            <person name="Lindquist E."/>
            <person name="Kapitonov V.V."/>
            <person name="Jurka J."/>
            <person name="Genikhovich G."/>
            <person name="Grigoriev I.V."/>
            <person name="Lucas S.M."/>
            <person name="Steele R.E."/>
            <person name="Finnerty J.R."/>
            <person name="Technau U."/>
            <person name="Martindale M.Q."/>
            <person name="Rokhsar D.S."/>
        </authorList>
    </citation>
    <scope>NUCLEOTIDE SEQUENCE [LARGE SCALE GENOMIC DNA]</scope>
    <source>
        <strain evidence="6">CH2 X CH6</strain>
    </source>
</reference>
<feature type="transmembrane region" description="Helical" evidence="3">
    <location>
        <begin position="286"/>
        <end position="306"/>
    </location>
</feature>
<feature type="transmembrane region" description="Helical" evidence="3">
    <location>
        <begin position="54"/>
        <end position="78"/>
    </location>
</feature>
<organism evidence="5 6">
    <name type="scientific">Nematostella vectensis</name>
    <name type="common">Starlet sea anemone</name>
    <dbReference type="NCBI Taxonomy" id="45351"/>
    <lineage>
        <taxon>Eukaryota</taxon>
        <taxon>Metazoa</taxon>
        <taxon>Cnidaria</taxon>
        <taxon>Anthozoa</taxon>
        <taxon>Hexacorallia</taxon>
        <taxon>Actiniaria</taxon>
        <taxon>Edwardsiidae</taxon>
        <taxon>Nematostella</taxon>
    </lineage>
</organism>
<dbReference type="InterPro" id="IPR036259">
    <property type="entry name" value="MFS_trans_sf"/>
</dbReference>
<evidence type="ECO:0000313" key="6">
    <source>
        <dbReference type="Proteomes" id="UP000001593"/>
    </source>
</evidence>
<keyword evidence="3" id="KW-1133">Transmembrane helix</keyword>
<dbReference type="EMBL" id="DS469513">
    <property type="protein sequence ID" value="EDO48622.1"/>
    <property type="molecule type" value="Genomic_DNA"/>
</dbReference>
<dbReference type="eggNOG" id="KOG2504">
    <property type="taxonomic scope" value="Eukaryota"/>
</dbReference>
<feature type="transmembrane region" description="Helical" evidence="3">
    <location>
        <begin position="375"/>
        <end position="394"/>
    </location>
</feature>
<dbReference type="HOGENOM" id="CLU_001265_59_1_1"/>
<feature type="transmembrane region" description="Helical" evidence="3">
    <location>
        <begin position="16"/>
        <end position="34"/>
    </location>
</feature>
<dbReference type="AlphaFoldDB" id="A7RJ57"/>
<dbReference type="SUPFAM" id="SSF103473">
    <property type="entry name" value="MFS general substrate transporter"/>
    <property type="match status" value="1"/>
</dbReference>
<keyword evidence="3" id="KW-0472">Membrane</keyword>
<accession>A7RJ57</accession>
<feature type="transmembrane region" description="Helical" evidence="3">
    <location>
        <begin position="406"/>
        <end position="425"/>
    </location>
</feature>
<evidence type="ECO:0000259" key="4">
    <source>
        <dbReference type="PROSITE" id="PS50850"/>
    </source>
</evidence>
<comment type="subcellular location">
    <subcellularLocation>
        <location evidence="1">Membrane</location>
        <topology evidence="1">Multi-pass membrane protein</topology>
    </subcellularLocation>
</comment>
<gene>
    <name evidence="5" type="ORF">NEMVEDRAFT_v1g197883</name>
</gene>
<dbReference type="InterPro" id="IPR011701">
    <property type="entry name" value="MFS"/>
</dbReference>
<evidence type="ECO:0000313" key="5">
    <source>
        <dbReference type="EMBL" id="EDO48622.1"/>
    </source>
</evidence>
<dbReference type="Pfam" id="PF07690">
    <property type="entry name" value="MFS_1"/>
    <property type="match status" value="1"/>
</dbReference>
<feature type="transmembrane region" description="Helical" evidence="3">
    <location>
        <begin position="154"/>
        <end position="175"/>
    </location>
</feature>
<feature type="transmembrane region" description="Helical" evidence="3">
    <location>
        <begin position="249"/>
        <end position="266"/>
    </location>
</feature>
<dbReference type="InterPro" id="IPR050327">
    <property type="entry name" value="Proton-linked_MCT"/>
</dbReference>
<feature type="domain" description="Major facilitator superfamily (MFS) profile" evidence="4">
    <location>
        <begin position="17"/>
        <end position="430"/>
    </location>
</feature>
<dbReference type="GO" id="GO:0005886">
    <property type="term" value="C:plasma membrane"/>
    <property type="evidence" value="ECO:0000318"/>
    <property type="project" value="GO_Central"/>
</dbReference>
<protein>
    <recommendedName>
        <fullName evidence="4">Major facilitator superfamily (MFS) profile domain-containing protein</fullName>
    </recommendedName>
</protein>
<evidence type="ECO:0000256" key="2">
    <source>
        <dbReference type="SAM" id="MobiDB-lite"/>
    </source>
</evidence>
<sequence length="467" mass="50349">MGLKLPRPPHRQDGPWAWVVLMCGVLHAWLTHGFNRSFGIFLPALMDEFNETRGNVALLGSLSVGTILIMSVVTGFLCTRLDVRVVSGIGHIIRCCSLLATALLYNIIPMYFVFSLAFGVGGSFMFIPVMFSIPRLSGFLYVFSAYRYFKKKRSMAVGMVTAGAGLGVMTIPPLAQYFVDTFGWRDAMRLLACLYVGSCVCTLAYSPDVIESTVRSDQAVSPVQPMDKESKKKHLSEQFDWSLWKVPKFQIAAMSICLATFGMYNAPIHLVKFAGEIGFPATRSSFLYTYMGAATVIARLITGPLCDSPRINVSYINLSTQVLAAISVMLLTQATSYAHLIAFSVVSGLADGAFRTTITIIFVDAGGSRDKAAIAYSQAVTVTAIFQGAGPPVAGLMADQSGSYTSAFYMSGIVLLVAAAVRLVPTCISKLRHIKQGSGAEELEMSDNPALGGSGGSNRPSFVVTRL</sequence>
<dbReference type="Proteomes" id="UP000001593">
    <property type="component" value="Unassembled WGS sequence"/>
</dbReference>